<name>A0A1V8TT06_9PEZI</name>
<dbReference type="InterPro" id="IPR012664">
    <property type="entry name" value="CHP02452"/>
</dbReference>
<dbReference type="InterPro" id="IPR043472">
    <property type="entry name" value="Macro_dom-like"/>
</dbReference>
<evidence type="ECO:0000259" key="2">
    <source>
        <dbReference type="Pfam" id="PF10021"/>
    </source>
</evidence>
<evidence type="ECO:0000256" key="1">
    <source>
        <dbReference type="SAM" id="MobiDB-lite"/>
    </source>
</evidence>
<dbReference type="Pfam" id="PF10021">
    <property type="entry name" value="PARG_cat_microb"/>
    <property type="match status" value="1"/>
</dbReference>
<dbReference type="PANTHER" id="PTHR35596:SF1">
    <property type="entry name" value="MICROBIAL-TYPE PARG CATALYTIC DOMAIN-CONTAINING PROTEIN"/>
    <property type="match status" value="1"/>
</dbReference>
<dbReference type="NCBIfam" id="TIGR02452">
    <property type="entry name" value="TIGR02452 family protein"/>
    <property type="match status" value="1"/>
</dbReference>
<comment type="caution">
    <text evidence="3">The sequence shown here is derived from an EMBL/GenBank/DDBJ whole genome shotgun (WGS) entry which is preliminary data.</text>
</comment>
<dbReference type="PANTHER" id="PTHR35596">
    <property type="entry name" value="DUF2263 DOMAIN-CONTAINING PROTEIN"/>
    <property type="match status" value="1"/>
</dbReference>
<dbReference type="STRING" id="1507870.A0A1V8TT06"/>
<dbReference type="SUPFAM" id="SSF52949">
    <property type="entry name" value="Macro domain-like"/>
    <property type="match status" value="1"/>
</dbReference>
<dbReference type="Proteomes" id="UP000192596">
    <property type="component" value="Unassembled WGS sequence"/>
</dbReference>
<feature type="domain" description="Microbial-type PARG catalytic" evidence="2">
    <location>
        <begin position="99"/>
        <end position="172"/>
    </location>
</feature>
<dbReference type="InterPro" id="IPR019261">
    <property type="entry name" value="PARG_cat_microbial"/>
</dbReference>
<gene>
    <name evidence="3" type="ORF">B0A48_01328</name>
</gene>
<dbReference type="AlphaFoldDB" id="A0A1V8TT06"/>
<dbReference type="Gene3D" id="3.40.220.10">
    <property type="entry name" value="Leucine Aminopeptidase, subunit E, domain 1"/>
    <property type="match status" value="1"/>
</dbReference>
<accession>A0A1V8TT06</accession>
<keyword evidence="4" id="KW-1185">Reference proteome</keyword>
<dbReference type="EMBL" id="NAJO01000002">
    <property type="protein sequence ID" value="OQO14451.1"/>
    <property type="molecule type" value="Genomic_DNA"/>
</dbReference>
<evidence type="ECO:0000313" key="4">
    <source>
        <dbReference type="Proteomes" id="UP000192596"/>
    </source>
</evidence>
<protein>
    <recommendedName>
        <fullName evidence="2">Microbial-type PARG catalytic domain-containing protein</fullName>
    </recommendedName>
</protein>
<sequence length="542" mass="59563">MLNNPPPLAPPLLNATTRRAERARRAMDTIKSAVPEIMRSSPRVRHGVHKAQVHCDPEARETVASVGGDVGTHIRIRLQCQDTLSVAARLSERPFAIKRTAASTTKSQQRPNVAVLNMASTVKRGGGFLDGANSQEEFLCARTTLWASLWEELYPLPETGGIWSPEMMVFRDSTPEANDLEKRDRYFIDVISAGMIRFPARGRTDEREANCSCGVSYCDRDKDIVTRKMKAVLRLAESKGVEKLVLGAWGCGAYNNPVHQVANIWRKVIAGSPRQRRPNTERYSGIKEIVFAIPDRSMLHEFEKAFAGVLCTEPQVSPAQDATDAGAERTAQDAHTSDLIAKIALVELDLEQGPNPQRRRRLRAQLADLNRDLTRGLANKAAQNEDLTLQEDEEIEDFVVSGFPGSDGEDNSCFNFDENDIASDSSDAERSEIYEFRPGALQSARASDRGDAAFEEDVSCAFDIIPRASPKFDAQSGWFAGSMDELTKMLKLGHVARGSGSEPGSPSVRGEGLPPLEIDEGIVDAYLSRYGGTDGEVEEGVR</sequence>
<dbReference type="OrthoDB" id="9985428at2759"/>
<organism evidence="3 4">
    <name type="scientific">Cryoendolithus antarcticus</name>
    <dbReference type="NCBI Taxonomy" id="1507870"/>
    <lineage>
        <taxon>Eukaryota</taxon>
        <taxon>Fungi</taxon>
        <taxon>Dikarya</taxon>
        <taxon>Ascomycota</taxon>
        <taxon>Pezizomycotina</taxon>
        <taxon>Dothideomycetes</taxon>
        <taxon>Dothideomycetidae</taxon>
        <taxon>Cladosporiales</taxon>
        <taxon>Cladosporiaceae</taxon>
        <taxon>Cryoendolithus</taxon>
    </lineage>
</organism>
<evidence type="ECO:0000313" key="3">
    <source>
        <dbReference type="EMBL" id="OQO14451.1"/>
    </source>
</evidence>
<dbReference type="InParanoid" id="A0A1V8TT06"/>
<feature type="region of interest" description="Disordered" evidence="1">
    <location>
        <begin position="496"/>
        <end position="515"/>
    </location>
</feature>
<reference evidence="4" key="1">
    <citation type="submission" date="2017-03" db="EMBL/GenBank/DDBJ databases">
        <title>Genomes of endolithic fungi from Antarctica.</title>
        <authorList>
            <person name="Coleine C."/>
            <person name="Masonjones S."/>
            <person name="Stajich J.E."/>
        </authorList>
    </citation>
    <scope>NUCLEOTIDE SEQUENCE [LARGE SCALE GENOMIC DNA]</scope>
    <source>
        <strain evidence="4">CCFEE 5527</strain>
    </source>
</reference>
<proteinExistence type="predicted"/>